<evidence type="ECO:0000256" key="6">
    <source>
        <dbReference type="ARBA" id="ARBA00022692"/>
    </source>
</evidence>
<keyword evidence="12 13" id="KW-0472">Membrane</keyword>
<keyword evidence="11" id="KW-0482">Metalloprotease</keyword>
<dbReference type="GO" id="GO:0008237">
    <property type="term" value="F:metallopeptidase activity"/>
    <property type="evidence" value="ECO:0007669"/>
    <property type="project" value="UniProtKB-KW"/>
</dbReference>
<proteinExistence type="inferred from homology"/>
<dbReference type="Pfam" id="PF02163">
    <property type="entry name" value="Peptidase_M50"/>
    <property type="match status" value="1"/>
</dbReference>
<comment type="similarity">
    <text evidence="3">Belongs to the peptidase M50B family.</text>
</comment>
<keyword evidence="6 13" id="KW-0812">Transmembrane</keyword>
<comment type="caution">
    <text evidence="15">The sequence shown here is derived from an EMBL/GenBank/DDBJ whole genome shotgun (WGS) entry which is preliminary data.</text>
</comment>
<dbReference type="GO" id="GO:0005886">
    <property type="term" value="C:plasma membrane"/>
    <property type="evidence" value="ECO:0007669"/>
    <property type="project" value="UniProtKB-SubCell"/>
</dbReference>
<evidence type="ECO:0000256" key="3">
    <source>
        <dbReference type="ARBA" id="ARBA00007931"/>
    </source>
</evidence>
<evidence type="ECO:0000313" key="15">
    <source>
        <dbReference type="EMBL" id="OGL81594.1"/>
    </source>
</evidence>
<feature type="transmembrane region" description="Helical" evidence="13">
    <location>
        <begin position="52"/>
        <end position="75"/>
    </location>
</feature>
<dbReference type="Proteomes" id="UP000176897">
    <property type="component" value="Unassembled WGS sequence"/>
</dbReference>
<organism evidence="15 16">
    <name type="scientific">Candidatus Uhrbacteria bacterium RIFCSPLOWO2_01_FULL_47_24</name>
    <dbReference type="NCBI Taxonomy" id="1802401"/>
    <lineage>
        <taxon>Bacteria</taxon>
        <taxon>Candidatus Uhriibacteriota</taxon>
    </lineage>
</organism>
<protein>
    <recommendedName>
        <fullName evidence="14">Peptidase M50 domain-containing protein</fullName>
    </recommendedName>
</protein>
<evidence type="ECO:0000313" key="16">
    <source>
        <dbReference type="Proteomes" id="UP000176897"/>
    </source>
</evidence>
<evidence type="ECO:0000256" key="9">
    <source>
        <dbReference type="ARBA" id="ARBA00022833"/>
    </source>
</evidence>
<dbReference type="InterPro" id="IPR044537">
    <property type="entry name" value="Rip2-like"/>
</dbReference>
<name>A0A1F7UV26_9BACT</name>
<dbReference type="InterPro" id="IPR008915">
    <property type="entry name" value="Peptidase_M50"/>
</dbReference>
<sequence>MEFASLIFFFFIIIPSAIIHEYMHGAVANYFGDPTAKYAGRLTLNPLAHIDTWGTIILPIMLFAFSGGSFVFAYAKPVPINPLFLRGKFSAVLVAAAGPLSNFVTAAIVGALIRFLPASGFSMILSLIVYANVLLGVFNLVPIPPLDGSKVLYPFLPRSLDNLKFALERYGFFILLLFIFGVGFQWLLPLMFYLFRLFTGLPSPF</sequence>
<evidence type="ECO:0000256" key="12">
    <source>
        <dbReference type="ARBA" id="ARBA00023136"/>
    </source>
</evidence>
<evidence type="ECO:0000256" key="13">
    <source>
        <dbReference type="SAM" id="Phobius"/>
    </source>
</evidence>
<dbReference type="PANTHER" id="PTHR35864:SF1">
    <property type="entry name" value="ZINC METALLOPROTEASE YWHC-RELATED"/>
    <property type="match status" value="1"/>
</dbReference>
<dbReference type="PANTHER" id="PTHR35864">
    <property type="entry name" value="ZINC METALLOPROTEASE MJ0611-RELATED"/>
    <property type="match status" value="1"/>
</dbReference>
<gene>
    <name evidence="15" type="ORF">A3B21_04215</name>
</gene>
<evidence type="ECO:0000256" key="11">
    <source>
        <dbReference type="ARBA" id="ARBA00023049"/>
    </source>
</evidence>
<feature type="transmembrane region" description="Helical" evidence="13">
    <location>
        <begin position="119"/>
        <end position="141"/>
    </location>
</feature>
<feature type="transmembrane region" description="Helical" evidence="13">
    <location>
        <begin position="87"/>
        <end position="113"/>
    </location>
</feature>
<evidence type="ECO:0000256" key="4">
    <source>
        <dbReference type="ARBA" id="ARBA00022475"/>
    </source>
</evidence>
<feature type="transmembrane region" description="Helical" evidence="13">
    <location>
        <begin position="172"/>
        <end position="195"/>
    </location>
</feature>
<evidence type="ECO:0000256" key="7">
    <source>
        <dbReference type="ARBA" id="ARBA00022723"/>
    </source>
</evidence>
<evidence type="ECO:0000256" key="5">
    <source>
        <dbReference type="ARBA" id="ARBA00022670"/>
    </source>
</evidence>
<feature type="domain" description="Peptidase M50" evidence="14">
    <location>
        <begin position="118"/>
        <end position="160"/>
    </location>
</feature>
<dbReference type="InterPro" id="IPR052348">
    <property type="entry name" value="Metallopeptidase_M50B"/>
</dbReference>
<keyword evidence="10 13" id="KW-1133">Transmembrane helix</keyword>
<keyword evidence="5" id="KW-0645">Protease</keyword>
<evidence type="ECO:0000256" key="1">
    <source>
        <dbReference type="ARBA" id="ARBA00001947"/>
    </source>
</evidence>
<dbReference type="CDD" id="cd06158">
    <property type="entry name" value="S2P-M50_like_1"/>
    <property type="match status" value="1"/>
</dbReference>
<keyword evidence="4" id="KW-1003">Cell membrane</keyword>
<dbReference type="AlphaFoldDB" id="A0A1F7UV26"/>
<comment type="cofactor">
    <cofactor evidence="1">
        <name>Zn(2+)</name>
        <dbReference type="ChEBI" id="CHEBI:29105"/>
    </cofactor>
</comment>
<dbReference type="GO" id="GO:0046872">
    <property type="term" value="F:metal ion binding"/>
    <property type="evidence" value="ECO:0007669"/>
    <property type="project" value="UniProtKB-KW"/>
</dbReference>
<dbReference type="GO" id="GO:0006508">
    <property type="term" value="P:proteolysis"/>
    <property type="evidence" value="ECO:0007669"/>
    <property type="project" value="UniProtKB-KW"/>
</dbReference>
<keyword evidence="8" id="KW-0378">Hydrolase</keyword>
<keyword evidence="7" id="KW-0479">Metal-binding</keyword>
<evidence type="ECO:0000256" key="8">
    <source>
        <dbReference type="ARBA" id="ARBA00022801"/>
    </source>
</evidence>
<reference evidence="15 16" key="1">
    <citation type="journal article" date="2016" name="Nat. Commun.">
        <title>Thousands of microbial genomes shed light on interconnected biogeochemical processes in an aquifer system.</title>
        <authorList>
            <person name="Anantharaman K."/>
            <person name="Brown C.T."/>
            <person name="Hug L.A."/>
            <person name="Sharon I."/>
            <person name="Castelle C.J."/>
            <person name="Probst A.J."/>
            <person name="Thomas B.C."/>
            <person name="Singh A."/>
            <person name="Wilkins M.J."/>
            <person name="Karaoz U."/>
            <person name="Brodie E.L."/>
            <person name="Williams K.H."/>
            <person name="Hubbard S.S."/>
            <person name="Banfield J.F."/>
        </authorList>
    </citation>
    <scope>NUCLEOTIDE SEQUENCE [LARGE SCALE GENOMIC DNA]</scope>
</reference>
<comment type="subcellular location">
    <subcellularLocation>
        <location evidence="2">Cell membrane</location>
        <topology evidence="2">Multi-pass membrane protein</topology>
    </subcellularLocation>
</comment>
<accession>A0A1F7UV26</accession>
<dbReference type="EMBL" id="MGEJ01000004">
    <property type="protein sequence ID" value="OGL81594.1"/>
    <property type="molecule type" value="Genomic_DNA"/>
</dbReference>
<evidence type="ECO:0000256" key="2">
    <source>
        <dbReference type="ARBA" id="ARBA00004651"/>
    </source>
</evidence>
<evidence type="ECO:0000256" key="10">
    <source>
        <dbReference type="ARBA" id="ARBA00022989"/>
    </source>
</evidence>
<evidence type="ECO:0000259" key="14">
    <source>
        <dbReference type="Pfam" id="PF02163"/>
    </source>
</evidence>
<keyword evidence="9" id="KW-0862">Zinc</keyword>
<dbReference type="STRING" id="1802401.A3B21_04215"/>